<dbReference type="Pfam" id="PF01061">
    <property type="entry name" value="ABC2_membrane"/>
    <property type="match status" value="1"/>
</dbReference>
<dbReference type="PANTHER" id="PTHR30413">
    <property type="entry name" value="INNER MEMBRANE TRANSPORT PERMEASE"/>
    <property type="match status" value="1"/>
</dbReference>
<accession>A0A975NT97</accession>
<evidence type="ECO:0000256" key="5">
    <source>
        <dbReference type="ARBA" id="ARBA00022692"/>
    </source>
</evidence>
<organism evidence="11 12">
    <name type="scientific">Bradyrhizobium sediminis</name>
    <dbReference type="NCBI Taxonomy" id="2840469"/>
    <lineage>
        <taxon>Bacteria</taxon>
        <taxon>Pseudomonadati</taxon>
        <taxon>Pseudomonadota</taxon>
        <taxon>Alphaproteobacteria</taxon>
        <taxon>Hyphomicrobiales</taxon>
        <taxon>Nitrobacteraceae</taxon>
        <taxon>Bradyrhizobium</taxon>
    </lineage>
</organism>
<dbReference type="GO" id="GO:0015774">
    <property type="term" value="P:polysaccharide transport"/>
    <property type="evidence" value="ECO:0007669"/>
    <property type="project" value="UniProtKB-KW"/>
</dbReference>
<feature type="transmembrane region" description="Helical" evidence="9">
    <location>
        <begin position="45"/>
        <end position="65"/>
    </location>
</feature>
<dbReference type="GO" id="GO:0015920">
    <property type="term" value="P:lipopolysaccharide transport"/>
    <property type="evidence" value="ECO:0007669"/>
    <property type="project" value="TreeGrafter"/>
</dbReference>
<dbReference type="EMBL" id="CP076135">
    <property type="protein sequence ID" value="QWG20948.1"/>
    <property type="molecule type" value="Genomic_DNA"/>
</dbReference>
<keyword evidence="4" id="KW-1003">Cell membrane</keyword>
<gene>
    <name evidence="11" type="ORF">KMZ68_19185</name>
</gene>
<keyword evidence="3" id="KW-0813">Transport</keyword>
<proteinExistence type="inferred from homology"/>
<dbReference type="GO" id="GO:0140359">
    <property type="term" value="F:ABC-type transporter activity"/>
    <property type="evidence" value="ECO:0007669"/>
    <property type="project" value="InterPro"/>
</dbReference>
<evidence type="ECO:0000256" key="8">
    <source>
        <dbReference type="ARBA" id="ARBA00023136"/>
    </source>
</evidence>
<protein>
    <submittedName>
        <fullName evidence="11">ABC transporter permease</fullName>
    </submittedName>
</protein>
<evidence type="ECO:0000259" key="10">
    <source>
        <dbReference type="Pfam" id="PF01061"/>
    </source>
</evidence>
<evidence type="ECO:0000256" key="4">
    <source>
        <dbReference type="ARBA" id="ARBA00022475"/>
    </source>
</evidence>
<feature type="transmembrane region" description="Helical" evidence="9">
    <location>
        <begin position="122"/>
        <end position="144"/>
    </location>
</feature>
<evidence type="ECO:0000256" key="2">
    <source>
        <dbReference type="ARBA" id="ARBA00007783"/>
    </source>
</evidence>
<dbReference type="PANTHER" id="PTHR30413:SF10">
    <property type="entry name" value="CAPSULE POLYSACCHARIDE EXPORT INNER-MEMBRANE PROTEIN CTRC"/>
    <property type="match status" value="1"/>
</dbReference>
<feature type="domain" description="ABC-2 type transporter transmembrane" evidence="10">
    <location>
        <begin position="31"/>
        <end position="229"/>
    </location>
</feature>
<feature type="transmembrane region" description="Helical" evidence="9">
    <location>
        <begin position="239"/>
        <end position="259"/>
    </location>
</feature>
<dbReference type="InterPro" id="IPR013525">
    <property type="entry name" value="ABC2_TM"/>
</dbReference>
<evidence type="ECO:0000313" key="11">
    <source>
        <dbReference type="EMBL" id="QWG20948.1"/>
    </source>
</evidence>
<keyword evidence="7" id="KW-0762">Sugar transport</keyword>
<feature type="transmembrane region" description="Helical" evidence="9">
    <location>
        <begin position="186"/>
        <end position="203"/>
    </location>
</feature>
<evidence type="ECO:0000256" key="3">
    <source>
        <dbReference type="ARBA" id="ARBA00022448"/>
    </source>
</evidence>
<sequence>MLEKRNPTSQFNLAIADFVTAIKLRPLWIKLGWNDILYRYRRSTLGPFWSTANTAITVIALGAIYSQLFNMPIQQLLPYVCAGLIVWGFISSILVDAGTLFSSSESYIKQIRLPYSLHAFRFVFSKAILFAHDLPIYIALILYFEVWPGAVALYAIPAFLLLVFNALLVSLAIGMVSARFRDIPRIITSLIQMAFLITPIIWAPELLGSRVYLAYANPLFHLIESVRAPLLGSLPSAQTVMATLAMTAVNLVATTLVFVRFRARIAYWI</sequence>
<evidence type="ECO:0000256" key="9">
    <source>
        <dbReference type="SAM" id="Phobius"/>
    </source>
</evidence>
<evidence type="ECO:0000256" key="1">
    <source>
        <dbReference type="ARBA" id="ARBA00004651"/>
    </source>
</evidence>
<dbReference type="GO" id="GO:0005886">
    <property type="term" value="C:plasma membrane"/>
    <property type="evidence" value="ECO:0007669"/>
    <property type="project" value="UniProtKB-SubCell"/>
</dbReference>
<evidence type="ECO:0000256" key="6">
    <source>
        <dbReference type="ARBA" id="ARBA00022989"/>
    </source>
</evidence>
<name>A0A975NT97_9BRAD</name>
<keyword evidence="6 9" id="KW-1133">Transmembrane helix</keyword>
<reference evidence="11" key="1">
    <citation type="submission" date="2021-06" db="EMBL/GenBank/DDBJ databases">
        <title>Bradyrhizobium sp. S2-11-2 Genome sequencing.</title>
        <authorList>
            <person name="Jin L."/>
        </authorList>
    </citation>
    <scope>NUCLEOTIDE SEQUENCE</scope>
    <source>
        <strain evidence="11">S2-11-2</strain>
    </source>
</reference>
<comment type="similarity">
    <text evidence="2">Belongs to the ABC-2 integral membrane protein family.</text>
</comment>
<feature type="transmembrane region" description="Helical" evidence="9">
    <location>
        <begin position="150"/>
        <end position="174"/>
    </location>
</feature>
<dbReference type="AlphaFoldDB" id="A0A975NT97"/>
<comment type="subcellular location">
    <subcellularLocation>
        <location evidence="1">Cell membrane</location>
        <topology evidence="1">Multi-pass membrane protein</topology>
    </subcellularLocation>
</comment>
<evidence type="ECO:0000313" key="12">
    <source>
        <dbReference type="Proteomes" id="UP000680805"/>
    </source>
</evidence>
<keyword evidence="7" id="KW-0625">Polysaccharide transport</keyword>
<evidence type="ECO:0000256" key="7">
    <source>
        <dbReference type="ARBA" id="ARBA00023047"/>
    </source>
</evidence>
<keyword evidence="5 9" id="KW-0812">Transmembrane</keyword>
<dbReference type="Proteomes" id="UP000680805">
    <property type="component" value="Chromosome"/>
</dbReference>
<keyword evidence="8 9" id="KW-0472">Membrane</keyword>
<dbReference type="KEGG" id="bsei:KMZ68_19185"/>
<feature type="transmembrane region" description="Helical" evidence="9">
    <location>
        <begin position="77"/>
        <end position="101"/>
    </location>
</feature>